<evidence type="ECO:0000256" key="1">
    <source>
        <dbReference type="ARBA" id="ARBA00000428"/>
    </source>
</evidence>
<dbReference type="GO" id="GO:0010308">
    <property type="term" value="F:acireductone dioxygenase (Ni2+-requiring) activity"/>
    <property type="evidence" value="ECO:0007669"/>
    <property type="project" value="UniProtKB-UniRule"/>
</dbReference>
<dbReference type="PANTHER" id="PTHR23418:SF0">
    <property type="entry name" value="ACIREDUCTONE DIOXYGENASE"/>
    <property type="match status" value="1"/>
</dbReference>
<dbReference type="InterPro" id="IPR014710">
    <property type="entry name" value="RmlC-like_jellyroll"/>
</dbReference>
<feature type="binding site" evidence="9">
    <location>
        <position position="99"/>
    </location>
    <ligand>
        <name>Fe(2+)</name>
        <dbReference type="ChEBI" id="CHEBI:29033"/>
    </ligand>
</feature>
<feature type="binding site" evidence="9">
    <location>
        <position position="141"/>
    </location>
    <ligand>
        <name>Fe(2+)</name>
        <dbReference type="ChEBI" id="CHEBI:29033"/>
    </ligand>
</feature>
<protein>
    <recommendedName>
        <fullName evidence="9">Acireductone dioxygenase</fullName>
    </recommendedName>
    <alternativeName>
        <fullName evidence="9">1,2-dihydroxy-3-keto-5-methylthiopentene dioxygenase</fullName>
        <shortName evidence="9">DHK-MTPene dioxygenase</shortName>
    </alternativeName>
    <alternativeName>
        <fullName evidence="9">Acireductone dioxygenase (Fe(2+)-requiring)</fullName>
        <shortName evidence="9">ARD'</shortName>
        <shortName evidence="9">Fe-ARD</shortName>
        <ecNumber evidence="9">1.13.11.54</ecNumber>
    </alternativeName>
    <alternativeName>
        <fullName evidence="9">Acireductone dioxygenase (Ni(2+)-requiring)</fullName>
        <shortName evidence="9">ARD</shortName>
        <shortName evidence="9">Ni-ARD</shortName>
        <ecNumber evidence="9">1.13.11.53</ecNumber>
    </alternativeName>
</protein>
<keyword evidence="6 9" id="KW-0560">Oxidoreductase</keyword>
<comment type="cofactor">
    <cofactor evidence="9">
        <name>Fe(2+)</name>
        <dbReference type="ChEBI" id="CHEBI:29033"/>
    </cofactor>
    <text evidence="9">Binds 1 Fe(2+) cation per monomer.</text>
</comment>
<dbReference type="GO" id="GO:0019509">
    <property type="term" value="P:L-methionine salvage from methylthioadenosine"/>
    <property type="evidence" value="ECO:0007669"/>
    <property type="project" value="UniProtKB-UniRule"/>
</dbReference>
<dbReference type="EMBL" id="BFBB01000003">
    <property type="protein sequence ID" value="GBF49609.1"/>
    <property type="molecule type" value="Genomic_DNA"/>
</dbReference>
<feature type="binding site" evidence="9">
    <location>
        <position position="97"/>
    </location>
    <ligand>
        <name>Fe(2+)</name>
        <dbReference type="ChEBI" id="CHEBI:29033"/>
    </ligand>
</feature>
<evidence type="ECO:0000313" key="10">
    <source>
        <dbReference type="EMBL" id="GBF49609.1"/>
    </source>
</evidence>
<dbReference type="InterPro" id="IPR023956">
    <property type="entry name" value="ARD_bac"/>
</dbReference>
<name>A0A2P2DYA2_9LEPT</name>
<dbReference type="GO" id="GO:0010309">
    <property type="term" value="F:acireductone dioxygenase [iron(II)-requiring] activity"/>
    <property type="evidence" value="ECO:0007669"/>
    <property type="project" value="UniProtKB-UniRule"/>
</dbReference>
<accession>A0A2P2DYA2</accession>
<feature type="binding site" evidence="9">
    <location>
        <position position="97"/>
    </location>
    <ligand>
        <name>Ni(2+)</name>
        <dbReference type="ChEBI" id="CHEBI:49786"/>
    </ligand>
</feature>
<feature type="binding site" evidence="9">
    <location>
        <position position="103"/>
    </location>
    <ligand>
        <name>Fe(2+)</name>
        <dbReference type="ChEBI" id="CHEBI:29033"/>
    </ligand>
</feature>
<feature type="site" description="Important to generate the dianion" evidence="9">
    <location>
        <position position="105"/>
    </location>
</feature>
<gene>
    <name evidence="9" type="primary">mtnD</name>
    <name evidence="10" type="ORF">LPTSP4_11250</name>
</gene>
<dbReference type="Pfam" id="PF03079">
    <property type="entry name" value="ARD"/>
    <property type="match status" value="1"/>
</dbReference>
<comment type="pathway">
    <text evidence="9">Amino-acid biosynthesis; L-methionine biosynthesis via salvage pathway; L-methionine from S-methyl-5-thio-alpha-D-ribose 1-phosphate: step 5/6.</text>
</comment>
<feature type="binding site" evidence="9">
    <location>
        <position position="103"/>
    </location>
    <ligand>
        <name>Ni(2+)</name>
        <dbReference type="ChEBI" id="CHEBI:49786"/>
    </ligand>
</feature>
<comment type="catalytic activity">
    <reaction evidence="1 9">
        <text>1,2-dihydroxy-5-(methylsulfanyl)pent-1-en-3-one + O2 = 4-methylsulfanyl-2-oxobutanoate + formate + 2 H(+)</text>
        <dbReference type="Rhea" id="RHEA:24504"/>
        <dbReference type="ChEBI" id="CHEBI:15378"/>
        <dbReference type="ChEBI" id="CHEBI:15379"/>
        <dbReference type="ChEBI" id="CHEBI:15740"/>
        <dbReference type="ChEBI" id="CHEBI:16723"/>
        <dbReference type="ChEBI" id="CHEBI:49252"/>
        <dbReference type="EC" id="1.13.11.54"/>
    </reaction>
</comment>
<keyword evidence="2 9" id="KW-0533">Nickel</keyword>
<keyword evidence="11" id="KW-1185">Reference proteome</keyword>
<evidence type="ECO:0000256" key="2">
    <source>
        <dbReference type="ARBA" id="ARBA00022596"/>
    </source>
</evidence>
<dbReference type="AlphaFoldDB" id="A0A2P2DYA2"/>
<dbReference type="EC" id="1.13.11.53" evidence="9"/>
<comment type="function">
    <text evidence="9">Catalyzes 2 different reactions between oxygene and the acireductone 1,2-dihydroxy-3-keto-5-methylthiopentene (DHK-MTPene) depending upon the metal bound in the active site. Fe-containing acireductone dioxygenase (Fe-ARD) produces formate and 2-keto-4-methylthiobutyrate (KMTB), the alpha-ketoacid precursor of methionine in the methionine recycle pathway. Ni-containing acireductone dioxygenase (Ni-ARD) produces methylthiopropionate, carbon monoxide and formate, and does not lie on the methionine recycle pathway.</text>
</comment>
<dbReference type="UniPathway" id="UPA00904">
    <property type="reaction ID" value="UER00878"/>
</dbReference>
<feature type="binding site" evidence="9">
    <location>
        <position position="99"/>
    </location>
    <ligand>
        <name>Ni(2+)</name>
        <dbReference type="ChEBI" id="CHEBI:49786"/>
    </ligand>
</feature>
<evidence type="ECO:0000256" key="6">
    <source>
        <dbReference type="ARBA" id="ARBA00023002"/>
    </source>
</evidence>
<comment type="subunit">
    <text evidence="9">Monomer.</text>
</comment>
<comment type="similarity">
    <text evidence="9">Belongs to the acireductone dioxygenase (ARD) family.</text>
</comment>
<dbReference type="RefSeq" id="WP_108974639.1">
    <property type="nucleotide sequence ID" value="NZ_BFBB01000003.1"/>
</dbReference>
<dbReference type="GO" id="GO:0019284">
    <property type="term" value="P:L-methionine salvage from S-adenosylmethionine"/>
    <property type="evidence" value="ECO:0007669"/>
    <property type="project" value="InterPro"/>
</dbReference>
<reference evidence="10 11" key="1">
    <citation type="submission" date="2018-02" db="EMBL/GenBank/DDBJ databases">
        <title>Novel Leptospira species isolated from soil and water in Japan.</title>
        <authorList>
            <person name="Nakao R."/>
            <person name="Masuzawa T."/>
        </authorList>
    </citation>
    <scope>NUCLEOTIDE SEQUENCE [LARGE SCALE GENOMIC DNA]</scope>
    <source>
        <strain evidence="10 11">YH101</strain>
    </source>
</reference>
<evidence type="ECO:0000256" key="8">
    <source>
        <dbReference type="ARBA" id="ARBA00023167"/>
    </source>
</evidence>
<evidence type="ECO:0000256" key="3">
    <source>
        <dbReference type="ARBA" id="ARBA00022605"/>
    </source>
</evidence>
<comment type="caution">
    <text evidence="10">The sequence shown here is derived from an EMBL/GenBank/DDBJ whole genome shotgun (WGS) entry which is preliminary data.</text>
</comment>
<keyword evidence="5 9" id="KW-0223">Dioxygenase</keyword>
<evidence type="ECO:0000256" key="7">
    <source>
        <dbReference type="ARBA" id="ARBA00023004"/>
    </source>
</evidence>
<evidence type="ECO:0000256" key="5">
    <source>
        <dbReference type="ARBA" id="ARBA00022964"/>
    </source>
</evidence>
<keyword evidence="7 9" id="KW-0408">Iron</keyword>
<sequence>MAVVIRKQESIEGAEAIRTFLQEKGLDYESFSTPEGISPLLGQKGLNDAEKEEVLSSLEYRFEDLKKKYGYKARDLVVLHDEVPGIDEVLAKFDKLHIHTDEEVRYIIDGSGIFGFIIGGEKFEVHVSKGDFLSIPANTNHWFTLDEKKRIKAVRYFKDNSGWVPVYVDESKVLVH</sequence>
<dbReference type="OrthoDB" id="9795636at2"/>
<dbReference type="Gene3D" id="2.60.120.10">
    <property type="entry name" value="Jelly Rolls"/>
    <property type="match status" value="1"/>
</dbReference>
<dbReference type="SUPFAM" id="SSF51182">
    <property type="entry name" value="RmlC-like cupins"/>
    <property type="match status" value="1"/>
</dbReference>
<dbReference type="GO" id="GO:0016151">
    <property type="term" value="F:nickel cation binding"/>
    <property type="evidence" value="ECO:0007669"/>
    <property type="project" value="UniProtKB-UniRule"/>
</dbReference>
<keyword evidence="8 9" id="KW-0486">Methionine biosynthesis</keyword>
<dbReference type="CDD" id="cd02232">
    <property type="entry name" value="cupin_ARD"/>
    <property type="match status" value="1"/>
</dbReference>
<feature type="binding site" evidence="9">
    <location>
        <position position="141"/>
    </location>
    <ligand>
        <name>Ni(2+)</name>
        <dbReference type="ChEBI" id="CHEBI:49786"/>
    </ligand>
</feature>
<dbReference type="Proteomes" id="UP000245133">
    <property type="component" value="Unassembled WGS sequence"/>
</dbReference>
<dbReference type="GO" id="GO:0005506">
    <property type="term" value="F:iron ion binding"/>
    <property type="evidence" value="ECO:0007669"/>
    <property type="project" value="UniProtKB-UniRule"/>
</dbReference>
<organism evidence="10 11">
    <name type="scientific">Leptospira ryugenii</name>
    <dbReference type="NCBI Taxonomy" id="1917863"/>
    <lineage>
        <taxon>Bacteria</taxon>
        <taxon>Pseudomonadati</taxon>
        <taxon>Spirochaetota</taxon>
        <taxon>Spirochaetia</taxon>
        <taxon>Leptospirales</taxon>
        <taxon>Leptospiraceae</taxon>
        <taxon>Leptospira</taxon>
    </lineage>
</organism>
<dbReference type="InterPro" id="IPR011051">
    <property type="entry name" value="RmlC_Cupin_sf"/>
</dbReference>
<comment type="cofactor">
    <cofactor evidence="9">
        <name>Ni(2+)</name>
        <dbReference type="ChEBI" id="CHEBI:49786"/>
    </cofactor>
    <text evidence="9">Binds 1 nickel ion per monomer.</text>
</comment>
<evidence type="ECO:0000256" key="4">
    <source>
        <dbReference type="ARBA" id="ARBA00022723"/>
    </source>
</evidence>
<evidence type="ECO:0000313" key="11">
    <source>
        <dbReference type="Proteomes" id="UP000245133"/>
    </source>
</evidence>
<dbReference type="EC" id="1.13.11.54" evidence="9"/>
<comment type="caution">
    <text evidence="9">Lacks conserved residue(s) required for the propagation of feature annotation.</text>
</comment>
<proteinExistence type="inferred from homology"/>
<keyword evidence="3 9" id="KW-0028">Amino-acid biosynthesis</keyword>
<dbReference type="HAMAP" id="MF_01682">
    <property type="entry name" value="Salvage_MtnD"/>
    <property type="match status" value="1"/>
</dbReference>
<comment type="catalytic activity">
    <reaction evidence="9">
        <text>1,2-dihydroxy-5-(methylsulfanyl)pent-1-en-3-one + O2 = 3-(methylsulfanyl)propanoate + CO + formate + 2 H(+)</text>
        <dbReference type="Rhea" id="RHEA:14161"/>
        <dbReference type="ChEBI" id="CHEBI:15378"/>
        <dbReference type="ChEBI" id="CHEBI:15379"/>
        <dbReference type="ChEBI" id="CHEBI:15740"/>
        <dbReference type="ChEBI" id="CHEBI:17245"/>
        <dbReference type="ChEBI" id="CHEBI:49016"/>
        <dbReference type="ChEBI" id="CHEBI:49252"/>
        <dbReference type="EC" id="1.13.11.53"/>
    </reaction>
</comment>
<evidence type="ECO:0000256" key="9">
    <source>
        <dbReference type="HAMAP-Rule" id="MF_01682"/>
    </source>
</evidence>
<dbReference type="PANTHER" id="PTHR23418">
    <property type="entry name" value="ACIREDUCTONE DIOXYGENASE"/>
    <property type="match status" value="1"/>
</dbReference>
<dbReference type="InterPro" id="IPR004313">
    <property type="entry name" value="ARD"/>
</dbReference>
<keyword evidence="4 9" id="KW-0479">Metal-binding</keyword>